<dbReference type="InterPro" id="IPR014352">
    <property type="entry name" value="FERM/acyl-CoA-bd_prot_sf"/>
</dbReference>
<gene>
    <name evidence="4" type="primary">acbA</name>
    <name evidence="4" type="ORF">DFA_10565</name>
</gene>
<dbReference type="PROSITE" id="PS51228">
    <property type="entry name" value="ACB_2"/>
    <property type="match status" value="1"/>
</dbReference>
<dbReference type="Pfam" id="PF00887">
    <property type="entry name" value="ACBP"/>
    <property type="match status" value="1"/>
</dbReference>
<name>F4QAK4_CACFS</name>
<sequence>MSLAEQFATAVTDVKKIKAEPTNDEKLELYGLYKQANEGDNTTAQPWAVQLEARAKHDAWTNVKGLSKDQAMEKYVQLVQTFKAKYGF</sequence>
<accession>F4QAK4</accession>
<dbReference type="OrthoDB" id="346910at2759"/>
<evidence type="ECO:0000256" key="1">
    <source>
        <dbReference type="ARBA" id="ARBA00005567"/>
    </source>
</evidence>
<dbReference type="PANTHER" id="PTHR23310">
    <property type="entry name" value="ACYL-COA-BINDING PROTEIN, ACBP"/>
    <property type="match status" value="1"/>
</dbReference>
<evidence type="ECO:0000313" key="5">
    <source>
        <dbReference type="Proteomes" id="UP000007797"/>
    </source>
</evidence>
<keyword evidence="2" id="KW-0446">Lipid-binding</keyword>
<evidence type="ECO:0000259" key="3">
    <source>
        <dbReference type="PROSITE" id="PS51228"/>
    </source>
</evidence>
<dbReference type="SUPFAM" id="SSF47027">
    <property type="entry name" value="Acyl-CoA binding protein"/>
    <property type="match status" value="1"/>
</dbReference>
<dbReference type="PRINTS" id="PR00689">
    <property type="entry name" value="ACOABINDINGP"/>
</dbReference>
<evidence type="ECO:0000256" key="2">
    <source>
        <dbReference type="ARBA" id="ARBA00023121"/>
    </source>
</evidence>
<reference evidence="5" key="1">
    <citation type="journal article" date="2011" name="Genome Res.">
        <title>Phylogeny-wide analysis of social amoeba genomes highlights ancient origins for complex intercellular communication.</title>
        <authorList>
            <person name="Heidel A.J."/>
            <person name="Lawal H.M."/>
            <person name="Felder M."/>
            <person name="Schilde C."/>
            <person name="Helps N.R."/>
            <person name="Tunggal B."/>
            <person name="Rivero F."/>
            <person name="John U."/>
            <person name="Schleicher M."/>
            <person name="Eichinger L."/>
            <person name="Platzer M."/>
            <person name="Noegel A.A."/>
            <person name="Schaap P."/>
            <person name="Gloeckner G."/>
        </authorList>
    </citation>
    <scope>NUCLEOTIDE SEQUENCE [LARGE SCALE GENOMIC DNA]</scope>
    <source>
        <strain evidence="5">SH3</strain>
    </source>
</reference>
<dbReference type="Gene3D" id="1.20.80.10">
    <property type="match status" value="1"/>
</dbReference>
<organism evidence="4 5">
    <name type="scientific">Cavenderia fasciculata</name>
    <name type="common">Slime mold</name>
    <name type="synonym">Dictyostelium fasciculatum</name>
    <dbReference type="NCBI Taxonomy" id="261658"/>
    <lineage>
        <taxon>Eukaryota</taxon>
        <taxon>Amoebozoa</taxon>
        <taxon>Evosea</taxon>
        <taxon>Eumycetozoa</taxon>
        <taxon>Dictyostelia</taxon>
        <taxon>Acytosteliales</taxon>
        <taxon>Cavenderiaceae</taxon>
        <taxon>Cavenderia</taxon>
    </lineage>
</organism>
<dbReference type="RefSeq" id="XP_004354465.1">
    <property type="nucleotide sequence ID" value="XM_004354413.1"/>
</dbReference>
<dbReference type="AlphaFoldDB" id="F4QAK4"/>
<dbReference type="GeneID" id="14867133"/>
<feature type="domain" description="ACB" evidence="3">
    <location>
        <begin position="3"/>
        <end position="88"/>
    </location>
</feature>
<dbReference type="STRING" id="1054147.F4QAK4"/>
<proteinExistence type="inferred from homology"/>
<dbReference type="GO" id="GO:0006631">
    <property type="term" value="P:fatty acid metabolic process"/>
    <property type="evidence" value="ECO:0007669"/>
    <property type="project" value="TreeGrafter"/>
</dbReference>
<protein>
    <submittedName>
        <fullName evidence="4">Acyl-CoA binding protein</fullName>
    </submittedName>
</protein>
<dbReference type="InterPro" id="IPR035984">
    <property type="entry name" value="Acyl-CoA-binding_sf"/>
</dbReference>
<dbReference type="Proteomes" id="UP000007797">
    <property type="component" value="Unassembled WGS sequence"/>
</dbReference>
<keyword evidence="5" id="KW-1185">Reference proteome</keyword>
<dbReference type="KEGG" id="dfa:DFA_10565"/>
<dbReference type="PANTHER" id="PTHR23310:SF62">
    <property type="entry name" value="ACYL-COA BINDING PROTEIN 1, ISOFORM A"/>
    <property type="match status" value="1"/>
</dbReference>
<dbReference type="OMA" id="RYKFEAW"/>
<evidence type="ECO:0000313" key="4">
    <source>
        <dbReference type="EMBL" id="EGG15723.1"/>
    </source>
</evidence>
<dbReference type="EMBL" id="GL883026">
    <property type="protein sequence ID" value="EGG15723.1"/>
    <property type="molecule type" value="Genomic_DNA"/>
</dbReference>
<comment type="similarity">
    <text evidence="1">Belongs to the ACBP family.</text>
</comment>
<dbReference type="GO" id="GO:0000062">
    <property type="term" value="F:fatty-acyl-CoA binding"/>
    <property type="evidence" value="ECO:0007669"/>
    <property type="project" value="InterPro"/>
</dbReference>
<dbReference type="InterPro" id="IPR000582">
    <property type="entry name" value="Acyl-CoA-binding_protein"/>
</dbReference>